<dbReference type="AlphaFoldDB" id="A0A119URK1"/>
<evidence type="ECO:0008006" key="4">
    <source>
        <dbReference type="Google" id="ProtNLM"/>
    </source>
</evidence>
<feature type="signal peptide" evidence="1">
    <location>
        <begin position="1"/>
        <end position="27"/>
    </location>
</feature>
<protein>
    <recommendedName>
        <fullName evidence="4">DUF2066 domain-containing protein</fullName>
    </recommendedName>
</protein>
<feature type="chain" id="PRO_5007163029" description="DUF2066 domain-containing protein" evidence="1">
    <location>
        <begin position="28"/>
        <end position="277"/>
    </location>
</feature>
<evidence type="ECO:0000256" key="1">
    <source>
        <dbReference type="SAM" id="SignalP"/>
    </source>
</evidence>
<evidence type="ECO:0000313" key="2">
    <source>
        <dbReference type="EMBL" id="KWK71097.1"/>
    </source>
</evidence>
<keyword evidence="1" id="KW-0732">Signal</keyword>
<sequence length="277" mass="30282">MNSLLKLCVLKFATVIFFVASPLTAGATDVQKLAQRAQSSDISIESILADLRGRSTQSQYEAFANAIRHSPALAAQLNELVRAGLLTRISIDSGEASQGRSFGAMRSGSTWVFTPSFVADQGPRRIHDVVSDDDILPDNMVFALGFMAWRTTHDEEVTKALGAMRESTDAPMAKMEWLVKLNIRIDAGAFIQGWNDVVDAAVRQNRGVPLTVSQGNALMMNLRYRGPLLKAVTAASPNPKLRMESLYIPYDTKNVAALASALQESQLIDIQPMNMRP</sequence>
<gene>
    <name evidence="2" type="ORF">WM16_20525</name>
</gene>
<comment type="caution">
    <text evidence="2">The sequence shown here is derived from an EMBL/GenBank/DDBJ whole genome shotgun (WGS) entry which is preliminary data.</text>
</comment>
<proteinExistence type="predicted"/>
<dbReference type="EMBL" id="LPLU01000104">
    <property type="protein sequence ID" value="KWK71097.1"/>
    <property type="molecule type" value="Genomic_DNA"/>
</dbReference>
<accession>A0A119URK1</accession>
<organism evidence="2 3">
    <name type="scientific">Burkholderia ubonensis</name>
    <dbReference type="NCBI Taxonomy" id="101571"/>
    <lineage>
        <taxon>Bacteria</taxon>
        <taxon>Pseudomonadati</taxon>
        <taxon>Pseudomonadota</taxon>
        <taxon>Betaproteobacteria</taxon>
        <taxon>Burkholderiales</taxon>
        <taxon>Burkholderiaceae</taxon>
        <taxon>Burkholderia</taxon>
        <taxon>Burkholderia cepacia complex</taxon>
    </lineage>
</organism>
<reference evidence="2 3" key="1">
    <citation type="submission" date="2015-11" db="EMBL/GenBank/DDBJ databases">
        <title>Expanding the genomic diversity of Burkholderia species for the development of highly accurate diagnostics.</title>
        <authorList>
            <person name="Sahl J."/>
            <person name="Keim P."/>
            <person name="Wagner D."/>
        </authorList>
    </citation>
    <scope>NUCLEOTIDE SEQUENCE [LARGE SCALE GENOMIC DNA]</scope>
    <source>
        <strain evidence="2 3">MSMB782WGS</strain>
    </source>
</reference>
<dbReference type="Proteomes" id="UP000065504">
    <property type="component" value="Unassembled WGS sequence"/>
</dbReference>
<evidence type="ECO:0000313" key="3">
    <source>
        <dbReference type="Proteomes" id="UP000065504"/>
    </source>
</evidence>
<dbReference type="RefSeq" id="WP_060236276.1">
    <property type="nucleotide sequence ID" value="NZ_LPLU01000104.1"/>
</dbReference>
<name>A0A119URK1_9BURK</name>